<dbReference type="AlphaFoldDB" id="A0A9W4TBT3"/>
<evidence type="ECO:0000313" key="2">
    <source>
        <dbReference type="EMBL" id="CAI2199415.1"/>
    </source>
</evidence>
<gene>
    <name evidence="2" type="ORF">FWILDA_LOCUS19062</name>
</gene>
<dbReference type="EMBL" id="CAMKVN010021269">
    <property type="protein sequence ID" value="CAI2199415.1"/>
    <property type="molecule type" value="Genomic_DNA"/>
</dbReference>
<proteinExistence type="predicted"/>
<reference evidence="2" key="1">
    <citation type="submission" date="2022-08" db="EMBL/GenBank/DDBJ databases">
        <authorList>
            <person name="Kallberg Y."/>
            <person name="Tangrot J."/>
            <person name="Rosling A."/>
        </authorList>
    </citation>
    <scope>NUCLEOTIDE SEQUENCE</scope>
    <source>
        <strain evidence="2">Wild A</strain>
    </source>
</reference>
<evidence type="ECO:0000256" key="1">
    <source>
        <dbReference type="SAM" id="MobiDB-lite"/>
    </source>
</evidence>
<dbReference type="Proteomes" id="UP001153678">
    <property type="component" value="Unassembled WGS sequence"/>
</dbReference>
<feature type="compositionally biased region" description="Basic and acidic residues" evidence="1">
    <location>
        <begin position="10"/>
        <end position="26"/>
    </location>
</feature>
<organism evidence="2 3">
    <name type="scientific">Funneliformis geosporum</name>
    <dbReference type="NCBI Taxonomy" id="1117311"/>
    <lineage>
        <taxon>Eukaryota</taxon>
        <taxon>Fungi</taxon>
        <taxon>Fungi incertae sedis</taxon>
        <taxon>Mucoromycota</taxon>
        <taxon>Glomeromycotina</taxon>
        <taxon>Glomeromycetes</taxon>
        <taxon>Glomerales</taxon>
        <taxon>Glomeraceae</taxon>
        <taxon>Funneliformis</taxon>
    </lineage>
</organism>
<feature type="non-terminal residue" evidence="2">
    <location>
        <position position="43"/>
    </location>
</feature>
<feature type="region of interest" description="Disordered" evidence="1">
    <location>
        <begin position="1"/>
        <end position="26"/>
    </location>
</feature>
<feature type="non-terminal residue" evidence="2">
    <location>
        <position position="1"/>
    </location>
</feature>
<accession>A0A9W4TBT3</accession>
<evidence type="ECO:0000313" key="3">
    <source>
        <dbReference type="Proteomes" id="UP001153678"/>
    </source>
</evidence>
<comment type="caution">
    <text evidence="2">The sequence shown here is derived from an EMBL/GenBank/DDBJ whole genome shotgun (WGS) entry which is preliminary data.</text>
</comment>
<keyword evidence="3" id="KW-1185">Reference proteome</keyword>
<sequence>FVDPSGRRFITNEEAEKWDQEQHDSDEARLPILAEIKEENEKN</sequence>
<protein>
    <submittedName>
        <fullName evidence="2">19907_t:CDS:1</fullName>
    </submittedName>
</protein>
<name>A0A9W4TBT3_9GLOM</name>